<dbReference type="AlphaFoldDB" id="A0A4Y8API3"/>
<keyword evidence="1" id="KW-0472">Membrane</keyword>
<dbReference type="Proteomes" id="UP000298517">
    <property type="component" value="Unassembled WGS sequence"/>
</dbReference>
<dbReference type="EMBL" id="SNQI01000005">
    <property type="protein sequence ID" value="TEW72509.1"/>
    <property type="molecule type" value="Genomic_DNA"/>
</dbReference>
<accession>A0A4Y8API3</accession>
<dbReference type="OrthoDB" id="1451346at2"/>
<keyword evidence="3" id="KW-1185">Reference proteome</keyword>
<evidence type="ECO:0000313" key="3">
    <source>
        <dbReference type="Proteomes" id="UP000298517"/>
    </source>
</evidence>
<keyword evidence="1" id="KW-1133">Transmembrane helix</keyword>
<organism evidence="2 3">
    <name type="scientific">Gramella jeungdoensis</name>
    <dbReference type="NCBI Taxonomy" id="708091"/>
    <lineage>
        <taxon>Bacteria</taxon>
        <taxon>Pseudomonadati</taxon>
        <taxon>Bacteroidota</taxon>
        <taxon>Flavobacteriia</taxon>
        <taxon>Flavobacteriales</taxon>
        <taxon>Flavobacteriaceae</taxon>
        <taxon>Christiangramia</taxon>
    </lineage>
</organism>
<keyword evidence="2" id="KW-0547">Nucleotide-binding</keyword>
<name>A0A4Y8API3_9FLAO</name>
<feature type="transmembrane region" description="Helical" evidence="1">
    <location>
        <begin position="90"/>
        <end position="111"/>
    </location>
</feature>
<keyword evidence="1" id="KW-0812">Transmembrane</keyword>
<proteinExistence type="predicted"/>
<evidence type="ECO:0000256" key="1">
    <source>
        <dbReference type="SAM" id="Phobius"/>
    </source>
</evidence>
<dbReference type="GO" id="GO:0005524">
    <property type="term" value="F:ATP binding"/>
    <property type="evidence" value="ECO:0007669"/>
    <property type="project" value="UniProtKB-KW"/>
</dbReference>
<comment type="caution">
    <text evidence="2">The sequence shown here is derived from an EMBL/GenBank/DDBJ whole genome shotgun (WGS) entry which is preliminary data.</text>
</comment>
<feature type="transmembrane region" description="Helical" evidence="1">
    <location>
        <begin position="123"/>
        <end position="142"/>
    </location>
</feature>
<dbReference type="RefSeq" id="WP_134248953.1">
    <property type="nucleotide sequence ID" value="NZ_SNQI01000005.1"/>
</dbReference>
<evidence type="ECO:0000313" key="2">
    <source>
        <dbReference type="EMBL" id="TEW72509.1"/>
    </source>
</evidence>
<reference evidence="2 3" key="1">
    <citation type="journal article" date="2011" name="J. Microbiol.">
        <title>Gramella jeungdoensis sp. nov., isolated from a solar saltern in Korea.</title>
        <authorList>
            <person name="Joung Y."/>
            <person name="Kim H."/>
            <person name="Jang T."/>
            <person name="Ahn T.S."/>
            <person name="Joh K."/>
        </authorList>
    </citation>
    <scope>NUCLEOTIDE SEQUENCE [LARGE SCALE GENOMIC DNA]</scope>
    <source>
        <strain evidence="2 3">KCTC 23123</strain>
    </source>
</reference>
<protein>
    <submittedName>
        <fullName evidence="2">ABC transporter ATP-binding protein</fullName>
    </submittedName>
</protein>
<sequence>MKDYLNSDIHLRPRFKMNFSESQDVLISKFKKNLKSENCNYCSKIVDGHIVIDVPVDENHFWSPQLNIEIEKMNGDETIVKGLFGPKPQLWTLFMFFHFAMAAAFIGFSIMTYVQWTLKEDNSMALIIVIGLPILWIVMYFLGRIGRRKGHKQMDELYGFMMKTLEV</sequence>
<gene>
    <name evidence="2" type="ORF">E2488_13750</name>
</gene>
<keyword evidence="2" id="KW-0067">ATP-binding</keyword>